<evidence type="ECO:0000313" key="1">
    <source>
        <dbReference type="EMBL" id="MET1475749.1"/>
    </source>
</evidence>
<organism evidence="1 2">
    <name type="scientific">Burkholderia sola</name>
    <dbReference type="NCBI Taxonomy" id="2843302"/>
    <lineage>
        <taxon>Bacteria</taxon>
        <taxon>Pseudomonadati</taxon>
        <taxon>Pseudomonadota</taxon>
        <taxon>Betaproteobacteria</taxon>
        <taxon>Burkholderiales</taxon>
        <taxon>Burkholderiaceae</taxon>
        <taxon>Burkholderia</taxon>
        <taxon>Burkholderia cepacia complex</taxon>
    </lineage>
</organism>
<dbReference type="Proteomes" id="UP001548587">
    <property type="component" value="Unassembled WGS sequence"/>
</dbReference>
<protein>
    <submittedName>
        <fullName evidence="1">Uncharacterized protein</fullName>
    </submittedName>
</protein>
<dbReference type="RefSeq" id="WP_162484451.1">
    <property type="nucleotide sequence ID" value="NZ_FR989671.1"/>
</dbReference>
<reference evidence="1 2" key="1">
    <citation type="submission" date="2024-06" db="EMBL/GenBank/DDBJ databases">
        <title>Burkholderia sola in Mexico.</title>
        <authorList>
            <person name="Estrada P."/>
        </authorList>
    </citation>
    <scope>NUCLEOTIDE SEQUENCE [LARGE SCALE GENOMIC DNA]</scope>
    <source>
        <strain evidence="1 2">CpTa8-5</strain>
    </source>
</reference>
<dbReference type="EMBL" id="JBEWCH010000009">
    <property type="protein sequence ID" value="MET1475749.1"/>
    <property type="molecule type" value="Genomic_DNA"/>
</dbReference>
<proteinExistence type="predicted"/>
<gene>
    <name evidence="1" type="ORF">ABXL37_15945</name>
</gene>
<sequence>MSTAFFWLTLPVVWLDGTAQPVSAKNNAMVPNRLGKRKFIDVSPSGSGRIDTTLLHNADICGPDGKCVHAPLECEQAASMGAAFVLAATVLISFHVWRNLSPTA</sequence>
<evidence type="ECO:0000313" key="2">
    <source>
        <dbReference type="Proteomes" id="UP001548587"/>
    </source>
</evidence>
<name>A0ABV2C9G0_9BURK</name>
<keyword evidence="2" id="KW-1185">Reference proteome</keyword>
<comment type="caution">
    <text evidence="1">The sequence shown here is derived from an EMBL/GenBank/DDBJ whole genome shotgun (WGS) entry which is preliminary data.</text>
</comment>
<accession>A0ABV2C9G0</accession>